<evidence type="ECO:0000313" key="7">
    <source>
        <dbReference type="EMBL" id="KAF6017747.1"/>
    </source>
</evidence>
<keyword evidence="2 4" id="KW-0862">Zinc</keyword>
<sequence length="589" mass="67957">MSSNGVVTDNDSAERGAKALAALFSQNVTVMKCHRCKKTVYPKEKITSSKDVIFHKGCFTCSVCGTSLTTANHKTSVDRKDPEVYCVAHVPKLQVKSLDLNARGILSAVEQSKLRERLAKIATLKGPSIGPDAQFISHPVSVQGLNRYGGKAEETHMYPALLLHKRDELQEKLRHAQEELELRQREEEQALLTKFQQEREVVESTVKEETENEWENRLQNITQRLEKQYKKKNGKDYEQFPTFLFSTNVKKEKERLEDEARKDIENKHTQKLRNRTLKVIAQQQEETSQLVDKQSSEMLEMMQEKKKDLEADLEEIQKEINEAIENDELDPDDFEDLQPEEILTGFASLAEAPLPAPPKTSKNDIYHNLTASQVFSDLDDYVVNIAETEQTTFTDLVQDLTGDLMSDLAKARAIFRWITIKDLNALQFNEIIKDTPLGLLRGIKFGTETYHTLFKRLCSYSGLHCVEIKGRSKSVGYEPGMKFEGEMFRNTWNAVLIDGEWRLVQCNWGARHLVLNKDKAVMEMERTLGTKKKDKIRYQYDEHYFLCDPLEFIQEFFPDDPKWQLLEHPLTLSEFEELPFVRSVFFTLA</sequence>
<evidence type="ECO:0000259" key="6">
    <source>
        <dbReference type="PROSITE" id="PS50023"/>
    </source>
</evidence>
<dbReference type="PROSITE" id="PS50023">
    <property type="entry name" value="LIM_DOMAIN_2"/>
    <property type="match status" value="1"/>
</dbReference>
<evidence type="ECO:0000313" key="8">
    <source>
        <dbReference type="Proteomes" id="UP000593567"/>
    </source>
</evidence>
<dbReference type="InterPro" id="IPR053041">
    <property type="entry name" value="Transglut-like_Superfamily_Mod"/>
</dbReference>
<keyword evidence="1 4" id="KW-0479">Metal-binding</keyword>
<protein>
    <submittedName>
        <fullName evidence="7">Hil</fullName>
    </submittedName>
</protein>
<evidence type="ECO:0000256" key="2">
    <source>
        <dbReference type="ARBA" id="ARBA00022833"/>
    </source>
</evidence>
<gene>
    <name evidence="7" type="ORF">EB796_023948</name>
</gene>
<keyword evidence="5" id="KW-0175">Coiled coil</keyword>
<evidence type="ECO:0000256" key="4">
    <source>
        <dbReference type="PROSITE-ProRule" id="PRU00125"/>
    </source>
</evidence>
<evidence type="ECO:0000256" key="1">
    <source>
        <dbReference type="ARBA" id="ARBA00022723"/>
    </source>
</evidence>
<name>A0A7J7IW13_BUGNE</name>
<dbReference type="OrthoDB" id="6129702at2759"/>
<accession>A0A7J7IW13</accession>
<feature type="domain" description="LIM zinc-binding" evidence="6">
    <location>
        <begin position="31"/>
        <end position="96"/>
    </location>
</feature>
<dbReference type="SMART" id="SM00132">
    <property type="entry name" value="LIM"/>
    <property type="match status" value="1"/>
</dbReference>
<feature type="coiled-coil region" evidence="5">
    <location>
        <begin position="299"/>
        <end position="326"/>
    </location>
</feature>
<organism evidence="7 8">
    <name type="scientific">Bugula neritina</name>
    <name type="common">Brown bryozoan</name>
    <name type="synonym">Sertularia neritina</name>
    <dbReference type="NCBI Taxonomy" id="10212"/>
    <lineage>
        <taxon>Eukaryota</taxon>
        <taxon>Metazoa</taxon>
        <taxon>Spiralia</taxon>
        <taxon>Lophotrochozoa</taxon>
        <taxon>Bryozoa</taxon>
        <taxon>Gymnolaemata</taxon>
        <taxon>Cheilostomatida</taxon>
        <taxon>Flustrina</taxon>
        <taxon>Buguloidea</taxon>
        <taxon>Bugulidae</taxon>
        <taxon>Bugula</taxon>
    </lineage>
</organism>
<keyword evidence="3 4" id="KW-0440">LIM domain</keyword>
<dbReference type="EMBL" id="VXIV02003364">
    <property type="protein sequence ID" value="KAF6017747.1"/>
    <property type="molecule type" value="Genomic_DNA"/>
</dbReference>
<dbReference type="PROSITE" id="PS00478">
    <property type="entry name" value="LIM_DOMAIN_1"/>
    <property type="match status" value="1"/>
</dbReference>
<dbReference type="Gene3D" id="2.10.110.10">
    <property type="entry name" value="Cysteine Rich Protein"/>
    <property type="match status" value="1"/>
</dbReference>
<dbReference type="Proteomes" id="UP000593567">
    <property type="component" value="Unassembled WGS sequence"/>
</dbReference>
<dbReference type="GO" id="GO:0046872">
    <property type="term" value="F:metal ion binding"/>
    <property type="evidence" value="ECO:0007669"/>
    <property type="project" value="UniProtKB-KW"/>
</dbReference>
<dbReference type="AlphaFoldDB" id="A0A7J7IW13"/>
<evidence type="ECO:0000256" key="5">
    <source>
        <dbReference type="SAM" id="Coils"/>
    </source>
</evidence>
<proteinExistence type="predicted"/>
<dbReference type="PANTHER" id="PTHR47020">
    <property type="entry name" value="HILLARIN"/>
    <property type="match status" value="1"/>
</dbReference>
<comment type="caution">
    <text evidence="7">The sequence shown here is derived from an EMBL/GenBank/DDBJ whole genome shotgun (WGS) entry which is preliminary data.</text>
</comment>
<evidence type="ECO:0000256" key="3">
    <source>
        <dbReference type="ARBA" id="ARBA00023038"/>
    </source>
</evidence>
<dbReference type="InterPro" id="IPR001781">
    <property type="entry name" value="Znf_LIM"/>
</dbReference>
<keyword evidence="8" id="KW-1185">Reference proteome</keyword>
<dbReference type="InterPro" id="IPR002931">
    <property type="entry name" value="Transglutaminase-like"/>
</dbReference>
<dbReference type="Pfam" id="PF00412">
    <property type="entry name" value="LIM"/>
    <property type="match status" value="1"/>
</dbReference>
<dbReference type="PANTHER" id="PTHR47020:SF1">
    <property type="entry name" value="HILLARIN"/>
    <property type="match status" value="1"/>
</dbReference>
<feature type="coiled-coil region" evidence="5">
    <location>
        <begin position="166"/>
        <end position="266"/>
    </location>
</feature>
<reference evidence="7" key="1">
    <citation type="submission" date="2020-06" db="EMBL/GenBank/DDBJ databases">
        <title>Draft genome of Bugula neritina, a colonial animal packing powerful symbionts and potential medicines.</title>
        <authorList>
            <person name="Rayko M."/>
        </authorList>
    </citation>
    <scope>NUCLEOTIDE SEQUENCE [LARGE SCALE GENOMIC DNA]</scope>
    <source>
        <strain evidence="7">Kwan_BN1</strain>
    </source>
</reference>
<dbReference type="SMART" id="SM00460">
    <property type="entry name" value="TGc"/>
    <property type="match status" value="1"/>
</dbReference>